<reference evidence="2 3" key="1">
    <citation type="submission" date="2016-01" db="EMBL/GenBank/DDBJ databases">
        <authorList>
            <person name="Oliw E.H."/>
        </authorList>
    </citation>
    <scope>NUCLEOTIDE SEQUENCE [LARGE SCALE GENOMIC DNA]</scope>
    <source>
        <strain evidence="2 3">DY10</strain>
    </source>
</reference>
<dbReference type="EMBL" id="CP014263">
    <property type="protein sequence ID" value="AQG79085.1"/>
    <property type="molecule type" value="Genomic_DNA"/>
</dbReference>
<protein>
    <recommendedName>
        <fullName evidence="4">Lipocalin-like domain-containing protein</fullName>
    </recommendedName>
</protein>
<dbReference type="KEGG" id="smon:AWR27_06965"/>
<dbReference type="RefSeq" id="WP_077130532.1">
    <property type="nucleotide sequence ID" value="NZ_CP014263.1"/>
</dbReference>
<accession>A0A1P9WUM4</accession>
<evidence type="ECO:0000313" key="3">
    <source>
        <dbReference type="Proteomes" id="UP000187941"/>
    </source>
</evidence>
<dbReference type="OrthoDB" id="964100at2"/>
<evidence type="ECO:0008006" key="4">
    <source>
        <dbReference type="Google" id="ProtNLM"/>
    </source>
</evidence>
<feature type="signal peptide" evidence="1">
    <location>
        <begin position="1"/>
        <end position="23"/>
    </location>
</feature>
<dbReference type="Proteomes" id="UP000187941">
    <property type="component" value="Chromosome"/>
</dbReference>
<gene>
    <name evidence="2" type="ORF">AWR27_06965</name>
</gene>
<dbReference type="PROSITE" id="PS51257">
    <property type="entry name" value="PROKAR_LIPOPROTEIN"/>
    <property type="match status" value="1"/>
</dbReference>
<keyword evidence="1" id="KW-0732">Signal</keyword>
<sequence length="152" mass="16730">MKTRFSKTLLLLFVALASLTACKKDDPATPSAASQTELLVANNWQTSRVTTVDGQTINRNRLNIATQILFELKMQFRADGRVSALDPNQSNQIINGGTWKLAADNQSIDVDVTGFKGNFPIVQLSRSRLILRQNAPVDGKATDINLEFDPVL</sequence>
<name>A0A1P9WUM4_9BACT</name>
<dbReference type="STRING" id="1178516.AWR27_06965"/>
<evidence type="ECO:0000313" key="2">
    <source>
        <dbReference type="EMBL" id="AQG79085.1"/>
    </source>
</evidence>
<keyword evidence="3" id="KW-1185">Reference proteome</keyword>
<dbReference type="AlphaFoldDB" id="A0A1P9WUM4"/>
<evidence type="ECO:0000256" key="1">
    <source>
        <dbReference type="SAM" id="SignalP"/>
    </source>
</evidence>
<organism evidence="2 3">
    <name type="scientific">Spirosoma montaniterrae</name>
    <dbReference type="NCBI Taxonomy" id="1178516"/>
    <lineage>
        <taxon>Bacteria</taxon>
        <taxon>Pseudomonadati</taxon>
        <taxon>Bacteroidota</taxon>
        <taxon>Cytophagia</taxon>
        <taxon>Cytophagales</taxon>
        <taxon>Cytophagaceae</taxon>
        <taxon>Spirosoma</taxon>
    </lineage>
</organism>
<feature type="chain" id="PRO_5012162204" description="Lipocalin-like domain-containing protein" evidence="1">
    <location>
        <begin position="24"/>
        <end position="152"/>
    </location>
</feature>
<proteinExistence type="predicted"/>